<evidence type="ECO:0000259" key="2">
    <source>
        <dbReference type="PROSITE" id="PS50883"/>
    </source>
</evidence>
<dbReference type="InterPro" id="IPR043128">
    <property type="entry name" value="Rev_trsase/Diguanyl_cyclase"/>
</dbReference>
<evidence type="ECO:0000313" key="4">
    <source>
        <dbReference type="EMBL" id="SDG35311.1"/>
    </source>
</evidence>
<feature type="domain" description="EAL" evidence="2">
    <location>
        <begin position="342"/>
        <end position="596"/>
    </location>
</feature>
<dbReference type="PROSITE" id="PS50887">
    <property type="entry name" value="GGDEF"/>
    <property type="match status" value="1"/>
</dbReference>
<keyword evidence="1" id="KW-0812">Transmembrane</keyword>
<evidence type="ECO:0000256" key="1">
    <source>
        <dbReference type="SAM" id="Phobius"/>
    </source>
</evidence>
<dbReference type="EMBL" id="FNCF01000003">
    <property type="protein sequence ID" value="SDG35311.1"/>
    <property type="molecule type" value="Genomic_DNA"/>
</dbReference>
<name>A0A1G7TJD2_9ACTN</name>
<accession>A0A1G7TJD2</accession>
<keyword evidence="1" id="KW-1133">Transmembrane helix</keyword>
<dbReference type="InterPro" id="IPR001633">
    <property type="entry name" value="EAL_dom"/>
</dbReference>
<dbReference type="AlphaFoldDB" id="A0A1G7TJD2"/>
<proteinExistence type="predicted"/>
<feature type="transmembrane region" description="Helical" evidence="1">
    <location>
        <begin position="90"/>
        <end position="109"/>
    </location>
</feature>
<evidence type="ECO:0000313" key="5">
    <source>
        <dbReference type="Proteomes" id="UP000198863"/>
    </source>
</evidence>
<feature type="transmembrane region" description="Helical" evidence="1">
    <location>
        <begin position="141"/>
        <end position="156"/>
    </location>
</feature>
<feature type="transmembrane region" description="Helical" evidence="1">
    <location>
        <begin position="34"/>
        <end position="55"/>
    </location>
</feature>
<dbReference type="CDD" id="cd01949">
    <property type="entry name" value="GGDEF"/>
    <property type="match status" value="1"/>
</dbReference>
<dbReference type="RefSeq" id="WP_091062839.1">
    <property type="nucleotide sequence ID" value="NZ_FNCF01000003.1"/>
</dbReference>
<dbReference type="SMART" id="SM00267">
    <property type="entry name" value="GGDEF"/>
    <property type="match status" value="1"/>
</dbReference>
<dbReference type="InterPro" id="IPR050706">
    <property type="entry name" value="Cyclic-di-GMP_PDE-like"/>
</dbReference>
<keyword evidence="5" id="KW-1185">Reference proteome</keyword>
<evidence type="ECO:0000259" key="3">
    <source>
        <dbReference type="PROSITE" id="PS50887"/>
    </source>
</evidence>
<dbReference type="SUPFAM" id="SSF55073">
    <property type="entry name" value="Nucleotide cyclase"/>
    <property type="match status" value="1"/>
</dbReference>
<dbReference type="GO" id="GO:0071111">
    <property type="term" value="F:cyclic-guanylate-specific phosphodiesterase activity"/>
    <property type="evidence" value="ECO:0007669"/>
    <property type="project" value="InterPro"/>
</dbReference>
<dbReference type="PANTHER" id="PTHR33121:SF70">
    <property type="entry name" value="SIGNALING PROTEIN YKOW"/>
    <property type="match status" value="1"/>
</dbReference>
<gene>
    <name evidence="4" type="ORF">SAMN05660324_2499</name>
</gene>
<dbReference type="InterPro" id="IPR000160">
    <property type="entry name" value="GGDEF_dom"/>
</dbReference>
<dbReference type="PANTHER" id="PTHR33121">
    <property type="entry name" value="CYCLIC DI-GMP PHOSPHODIESTERASE PDEF"/>
    <property type="match status" value="1"/>
</dbReference>
<reference evidence="5" key="1">
    <citation type="submission" date="2016-10" db="EMBL/GenBank/DDBJ databases">
        <authorList>
            <person name="Varghese N."/>
            <person name="Submissions S."/>
        </authorList>
    </citation>
    <scope>NUCLEOTIDE SEQUENCE [LARGE SCALE GENOMIC DNA]</scope>
    <source>
        <strain evidence="5">DSM 44526</strain>
    </source>
</reference>
<keyword evidence="1" id="KW-0472">Membrane</keyword>
<dbReference type="Pfam" id="PF00990">
    <property type="entry name" value="GGDEF"/>
    <property type="match status" value="1"/>
</dbReference>
<sequence>MLTGSETIKYLQSGDDHRPMHRARVPEVATPRTMASTIAVFYAVGGLAGLLVTLTGPTSGAARWTMLAIVLVALSSAPVVLRWGVRWPRWTFHVLVVSAAVLVDAAVLLSPGPDIAVAVATMTSFLVFDAYLFFSLRAGTVHLAAVLVGVVTALTLREDVGLPAALALGMVMTALGAVTRRLVLRASGATRDALTDLHNRRGFDQALQDAVARTGRSGEPLAAALFDLDGFKKVNDTQGHEAGDEVLRRVADVWRRALPRPVVLARHGGDEFAVLLPGLRGPEALQLLRGVRAEHPDLQLSGGVAEHVGGESGAQLMRRADTALYAAKAAGRGRFELEGGEVSAIARELAAAVAAGDLRVHLQPVVAFDDGAVVGVEALARWDRPGHGPVPPSQFIELAERYGLMGPLGEYVLRTACQDLADLHARTGRRLRLGVNVSGQELCEPDYPARVLAVLAETGWPATETVLEVTESTLDGQSATAVAALRALRSEGVVVALDDFGTGYSSISRLDTLPVDILKVDASFTATVATSPRRAQLMRSLVALADSLGLDVVAEGVETAEQHVLVRDVGCRFGQGWLFGRPVPPEQFPVYLDLPDRAPLQV</sequence>
<organism evidence="4 5">
    <name type="scientific">Klenkia brasiliensis</name>
    <dbReference type="NCBI Taxonomy" id="333142"/>
    <lineage>
        <taxon>Bacteria</taxon>
        <taxon>Bacillati</taxon>
        <taxon>Actinomycetota</taxon>
        <taxon>Actinomycetes</taxon>
        <taxon>Geodermatophilales</taxon>
        <taxon>Geodermatophilaceae</taxon>
        <taxon>Klenkia</taxon>
    </lineage>
</organism>
<feature type="transmembrane region" description="Helical" evidence="1">
    <location>
        <begin position="162"/>
        <end position="183"/>
    </location>
</feature>
<dbReference type="CDD" id="cd01948">
    <property type="entry name" value="EAL"/>
    <property type="match status" value="1"/>
</dbReference>
<dbReference type="Gene3D" id="3.30.70.270">
    <property type="match status" value="1"/>
</dbReference>
<dbReference type="InterPro" id="IPR035919">
    <property type="entry name" value="EAL_sf"/>
</dbReference>
<dbReference type="SMART" id="SM00052">
    <property type="entry name" value="EAL"/>
    <property type="match status" value="1"/>
</dbReference>
<dbReference type="Proteomes" id="UP000198863">
    <property type="component" value="Unassembled WGS sequence"/>
</dbReference>
<dbReference type="OrthoDB" id="23692at2"/>
<dbReference type="NCBIfam" id="TIGR00254">
    <property type="entry name" value="GGDEF"/>
    <property type="match status" value="1"/>
</dbReference>
<dbReference type="Pfam" id="PF00563">
    <property type="entry name" value="EAL"/>
    <property type="match status" value="1"/>
</dbReference>
<dbReference type="PROSITE" id="PS50883">
    <property type="entry name" value="EAL"/>
    <property type="match status" value="1"/>
</dbReference>
<protein>
    <submittedName>
        <fullName evidence="4">Diguanylate cyclase (GGDEF) domain-containing protein</fullName>
    </submittedName>
</protein>
<feature type="domain" description="GGDEF" evidence="3">
    <location>
        <begin position="219"/>
        <end position="340"/>
    </location>
</feature>
<feature type="transmembrane region" description="Helical" evidence="1">
    <location>
        <begin position="61"/>
        <end position="83"/>
    </location>
</feature>
<dbReference type="InterPro" id="IPR029787">
    <property type="entry name" value="Nucleotide_cyclase"/>
</dbReference>
<dbReference type="SUPFAM" id="SSF141868">
    <property type="entry name" value="EAL domain-like"/>
    <property type="match status" value="1"/>
</dbReference>
<dbReference type="Gene3D" id="3.20.20.450">
    <property type="entry name" value="EAL domain"/>
    <property type="match status" value="1"/>
</dbReference>